<evidence type="ECO:0000256" key="12">
    <source>
        <dbReference type="ARBA" id="ARBA00049115"/>
    </source>
</evidence>
<organism evidence="16">
    <name type="scientific">Ignisphaera aggregans</name>
    <dbReference type="NCBI Taxonomy" id="334771"/>
    <lineage>
        <taxon>Archaea</taxon>
        <taxon>Thermoproteota</taxon>
        <taxon>Thermoprotei</taxon>
        <taxon>Desulfurococcales</taxon>
        <taxon>Desulfurococcaceae</taxon>
        <taxon>Ignisphaera</taxon>
    </lineage>
</organism>
<dbReference type="PROSITE" id="PS00163">
    <property type="entry name" value="FUMARATE_LYASES"/>
    <property type="match status" value="1"/>
</dbReference>
<comment type="subunit">
    <text evidence="4">Homotetramer. Residues from neighboring subunits contribute catalytic and substrate-binding residues to each active site.</text>
</comment>
<dbReference type="PANTHER" id="PTHR43172">
    <property type="entry name" value="ADENYLOSUCCINATE LYASE"/>
    <property type="match status" value="1"/>
</dbReference>
<dbReference type="Gene3D" id="1.10.40.30">
    <property type="entry name" value="Fumarase/aspartase (C-terminal domain)"/>
    <property type="match status" value="1"/>
</dbReference>
<sequence>MMEHICVFEWRYGSEEMRKLFLVESVVKRYIDVEIAVMQGLEEAGIAPRGCAEVLKKCAESVKPEEVYEREAVTGHDIASLAYILGERCGECGRFAHLGATSYDIVDTTWALIFRDALRILRERLWRVIEVLMGYAERYRDVIVVGRTHGQHAVPITLGFKFSNYIYEFSRSLERLCEAEKRVVRSKISGAVGTMAAWGGRGLVVEATASKVLGLEPHVISTQVAPRDGFAELVTDLAILASQLDRFALEVRELSRTEIGEVYEAGKRIGSSTMPQKRNPITAERISGLAKVVRAFTITALENIPLMHERDLTNSSSERVLIPHVLLAVDQMLLDMERLLKTLHVDEEATKRNIQLTKGTIMAEAVMVKLVEKGMPRHEAHKLLSELSAMVGNEDFYTVLVRNENVRKYLTQEDIAKALDPRNYLGNYRELVDRALNYAKSARALCSSQNSS</sequence>
<dbReference type="Pfam" id="PF10397">
    <property type="entry name" value="ADSL_C"/>
    <property type="match status" value="1"/>
</dbReference>
<dbReference type="InterPro" id="IPR008948">
    <property type="entry name" value="L-Aspartase-like"/>
</dbReference>
<evidence type="ECO:0000256" key="10">
    <source>
        <dbReference type="ARBA" id="ARBA00025012"/>
    </source>
</evidence>
<dbReference type="SMART" id="SM00998">
    <property type="entry name" value="ADSL_C"/>
    <property type="match status" value="1"/>
</dbReference>
<dbReference type="Pfam" id="PF00206">
    <property type="entry name" value="Lyase_1"/>
    <property type="match status" value="1"/>
</dbReference>
<comment type="similarity">
    <text evidence="3 14">Belongs to the lyase 1 family. Adenylosuccinate lyase subfamily.</text>
</comment>
<dbReference type="AlphaFoldDB" id="A0A7J3Z728"/>
<proteinExistence type="inferred from homology"/>
<comment type="pathway">
    <text evidence="2 14">Purine metabolism; AMP biosynthesis via de novo pathway; AMP from IMP: step 2/2.</text>
</comment>
<dbReference type="InterPro" id="IPR000362">
    <property type="entry name" value="Fumarate_lyase_fam"/>
</dbReference>
<dbReference type="EC" id="4.3.2.2" evidence="5 13"/>
<evidence type="ECO:0000256" key="7">
    <source>
        <dbReference type="ARBA" id="ARBA00022755"/>
    </source>
</evidence>
<dbReference type="SUPFAM" id="SSF48557">
    <property type="entry name" value="L-aspartase-like"/>
    <property type="match status" value="1"/>
</dbReference>
<dbReference type="InterPro" id="IPR024083">
    <property type="entry name" value="Fumarase/histidase_N"/>
</dbReference>
<evidence type="ECO:0000256" key="11">
    <source>
        <dbReference type="ARBA" id="ARBA00030717"/>
    </source>
</evidence>
<evidence type="ECO:0000256" key="9">
    <source>
        <dbReference type="ARBA" id="ARBA00024477"/>
    </source>
</evidence>
<keyword evidence="7 14" id="KW-0658">Purine biosynthesis</keyword>
<comment type="caution">
    <text evidence="16">The sequence shown here is derived from an EMBL/GenBank/DDBJ whole genome shotgun (WGS) entry which is preliminary data.</text>
</comment>
<dbReference type="PANTHER" id="PTHR43172:SF1">
    <property type="entry name" value="ADENYLOSUCCINATE LYASE"/>
    <property type="match status" value="1"/>
</dbReference>
<dbReference type="InterPro" id="IPR020557">
    <property type="entry name" value="Fumarate_lyase_CS"/>
</dbReference>
<evidence type="ECO:0000313" key="16">
    <source>
        <dbReference type="EMBL" id="HHQ50644.1"/>
    </source>
</evidence>
<comment type="catalytic activity">
    <reaction evidence="9">
        <text>(2S)-2-[5-amino-1-(5-phospho-beta-D-ribosyl)imidazole-4-carboxamido]succinate = 5-amino-1-(5-phospho-beta-D-ribosyl)imidazole-4-carboxamide + fumarate</text>
        <dbReference type="Rhea" id="RHEA:23920"/>
        <dbReference type="ChEBI" id="CHEBI:29806"/>
        <dbReference type="ChEBI" id="CHEBI:58443"/>
        <dbReference type="ChEBI" id="CHEBI:58475"/>
        <dbReference type="EC" id="4.3.2.2"/>
    </reaction>
    <physiologicalReaction direction="left-to-right" evidence="9">
        <dbReference type="Rhea" id="RHEA:23921"/>
    </physiologicalReaction>
</comment>
<dbReference type="CDD" id="cd01360">
    <property type="entry name" value="Adenylsuccinate_lyase_1"/>
    <property type="match status" value="1"/>
</dbReference>
<dbReference type="NCBIfam" id="TIGR00928">
    <property type="entry name" value="purB"/>
    <property type="match status" value="1"/>
</dbReference>
<protein>
    <recommendedName>
        <fullName evidence="6 13">Adenylosuccinate lyase</fullName>
        <shortName evidence="14">ASL</shortName>
        <ecNumber evidence="5 13">4.3.2.2</ecNumber>
    </recommendedName>
    <alternativeName>
        <fullName evidence="11 14">Adenylosuccinase</fullName>
    </alternativeName>
</protein>
<dbReference type="FunFam" id="1.20.200.10:FF:000008">
    <property type="entry name" value="Adenylosuccinate lyase"/>
    <property type="match status" value="1"/>
</dbReference>
<dbReference type="Gene3D" id="1.10.275.10">
    <property type="entry name" value="Fumarase/aspartase (N-terminal domain)"/>
    <property type="match status" value="1"/>
</dbReference>
<dbReference type="GO" id="GO:0005829">
    <property type="term" value="C:cytosol"/>
    <property type="evidence" value="ECO:0007669"/>
    <property type="project" value="TreeGrafter"/>
</dbReference>
<evidence type="ECO:0000256" key="13">
    <source>
        <dbReference type="NCBIfam" id="TIGR00928"/>
    </source>
</evidence>
<evidence type="ECO:0000256" key="4">
    <source>
        <dbReference type="ARBA" id="ARBA00011668"/>
    </source>
</evidence>
<dbReference type="Gene3D" id="1.20.200.10">
    <property type="entry name" value="Fumarase/aspartase (Central domain)"/>
    <property type="match status" value="1"/>
</dbReference>
<reference evidence="16" key="1">
    <citation type="journal article" date="2020" name="mSystems">
        <title>Genome- and Community-Level Interaction Insights into Carbon Utilization and Element Cycling Functions of Hydrothermarchaeota in Hydrothermal Sediment.</title>
        <authorList>
            <person name="Zhou Z."/>
            <person name="Liu Y."/>
            <person name="Xu W."/>
            <person name="Pan J."/>
            <person name="Luo Z.H."/>
            <person name="Li M."/>
        </authorList>
    </citation>
    <scope>NUCLEOTIDE SEQUENCE [LARGE SCALE GENOMIC DNA]</scope>
    <source>
        <strain evidence="16">SpSt-1105</strain>
    </source>
</reference>
<comment type="function">
    <text evidence="10">Catalyzes two reactions in de novo purine nucleotide biosynthesis. Catalyzes the breakdown of 5-aminoimidazole- (N-succinylocarboxamide) ribotide (SAICAR or 2-[5-amino-1-(5-phospho-beta-D-ribosyl)imidazole-4-carboxamido]succinate) to 5-aminoimidazole-4-carboxamide ribotide (AICAR or 5-amino-1-(5-phospho-beta-D-ribosyl)imidazole-4-carboxamide) and fumarate, and of adenylosuccinate (ADS or N(6)-(1,2-dicarboxyethyl)-AMP) to adenosine monophosphate (AMP) and fumarate.</text>
</comment>
<name>A0A7J3Z728_9CREN</name>
<keyword evidence="8 14" id="KW-0456">Lyase</keyword>
<evidence type="ECO:0000256" key="8">
    <source>
        <dbReference type="ARBA" id="ARBA00023239"/>
    </source>
</evidence>
<comment type="catalytic activity">
    <reaction evidence="12">
        <text>N(6)-(1,2-dicarboxyethyl)-AMP = fumarate + AMP</text>
        <dbReference type="Rhea" id="RHEA:16853"/>
        <dbReference type="ChEBI" id="CHEBI:29806"/>
        <dbReference type="ChEBI" id="CHEBI:57567"/>
        <dbReference type="ChEBI" id="CHEBI:456215"/>
        <dbReference type="EC" id="4.3.2.2"/>
    </reaction>
    <physiologicalReaction direction="left-to-right" evidence="12">
        <dbReference type="Rhea" id="RHEA:16854"/>
    </physiologicalReaction>
</comment>
<evidence type="ECO:0000256" key="14">
    <source>
        <dbReference type="RuleBase" id="RU361172"/>
    </source>
</evidence>
<evidence type="ECO:0000256" key="2">
    <source>
        <dbReference type="ARBA" id="ARBA00004734"/>
    </source>
</evidence>
<evidence type="ECO:0000256" key="3">
    <source>
        <dbReference type="ARBA" id="ARBA00008273"/>
    </source>
</evidence>
<evidence type="ECO:0000256" key="6">
    <source>
        <dbReference type="ARBA" id="ARBA00017058"/>
    </source>
</evidence>
<dbReference type="GO" id="GO:0044208">
    <property type="term" value="P:'de novo' AMP biosynthetic process"/>
    <property type="evidence" value="ECO:0007669"/>
    <property type="project" value="UniProtKB-UniPathway"/>
</dbReference>
<dbReference type="InterPro" id="IPR022761">
    <property type="entry name" value="Fumarate_lyase_N"/>
</dbReference>
<dbReference type="UniPathway" id="UPA00074">
    <property type="reaction ID" value="UER00132"/>
</dbReference>
<comment type="pathway">
    <text evidence="1 14">Purine metabolism; IMP biosynthesis via de novo pathway; 5-amino-1-(5-phospho-D-ribosyl)imidazole-4-carboxamide from 5-amino-1-(5-phospho-D-ribosyl)imidazole-4-carboxylate: step 2/2.</text>
</comment>
<evidence type="ECO:0000259" key="15">
    <source>
        <dbReference type="SMART" id="SM00998"/>
    </source>
</evidence>
<feature type="domain" description="Adenylosuccinate lyase C-terminal" evidence="15">
    <location>
        <begin position="358"/>
        <end position="436"/>
    </location>
</feature>
<gene>
    <name evidence="16" type="ORF">ENM66_04760</name>
</gene>
<accession>A0A7J3Z728</accession>
<dbReference type="PRINTS" id="PR00145">
    <property type="entry name" value="ARGSUCLYASE"/>
</dbReference>
<dbReference type="PRINTS" id="PR00149">
    <property type="entry name" value="FUMRATELYASE"/>
</dbReference>
<dbReference type="GO" id="GO:0006189">
    <property type="term" value="P:'de novo' IMP biosynthetic process"/>
    <property type="evidence" value="ECO:0007669"/>
    <property type="project" value="UniProtKB-UniPathway"/>
</dbReference>
<dbReference type="InterPro" id="IPR019468">
    <property type="entry name" value="AdenyloSucc_lyase_C"/>
</dbReference>
<evidence type="ECO:0000256" key="5">
    <source>
        <dbReference type="ARBA" id="ARBA00012339"/>
    </source>
</evidence>
<dbReference type="InterPro" id="IPR004769">
    <property type="entry name" value="Pur_lyase"/>
</dbReference>
<dbReference type="GO" id="GO:0070626">
    <property type="term" value="F:(S)-2-(5-amino-1-(5-phospho-D-ribosyl)imidazole-4-carboxamido) succinate lyase (fumarate-forming) activity"/>
    <property type="evidence" value="ECO:0007669"/>
    <property type="project" value="TreeGrafter"/>
</dbReference>
<dbReference type="UniPathway" id="UPA00075">
    <property type="reaction ID" value="UER00336"/>
</dbReference>
<evidence type="ECO:0000256" key="1">
    <source>
        <dbReference type="ARBA" id="ARBA00004706"/>
    </source>
</evidence>
<dbReference type="GO" id="GO:0004018">
    <property type="term" value="F:N6-(1,2-dicarboxyethyl)AMP AMP-lyase (fumarate-forming) activity"/>
    <property type="evidence" value="ECO:0007669"/>
    <property type="project" value="UniProtKB-UniRule"/>
</dbReference>
<dbReference type="EMBL" id="DRYQ01000070">
    <property type="protein sequence ID" value="HHQ50644.1"/>
    <property type="molecule type" value="Genomic_DNA"/>
</dbReference>